<feature type="non-terminal residue" evidence="1">
    <location>
        <position position="1"/>
    </location>
</feature>
<reference evidence="1" key="1">
    <citation type="journal article" date="2015" name="Nature">
        <title>Complex archaea that bridge the gap between prokaryotes and eukaryotes.</title>
        <authorList>
            <person name="Spang A."/>
            <person name="Saw J.H."/>
            <person name="Jorgensen S.L."/>
            <person name="Zaremba-Niedzwiedzka K."/>
            <person name="Martijn J."/>
            <person name="Lind A.E."/>
            <person name="van Eijk R."/>
            <person name="Schleper C."/>
            <person name="Guy L."/>
            <person name="Ettema T.J."/>
        </authorList>
    </citation>
    <scope>NUCLEOTIDE SEQUENCE</scope>
</reference>
<organism evidence="1">
    <name type="scientific">marine sediment metagenome</name>
    <dbReference type="NCBI Taxonomy" id="412755"/>
    <lineage>
        <taxon>unclassified sequences</taxon>
        <taxon>metagenomes</taxon>
        <taxon>ecological metagenomes</taxon>
    </lineage>
</organism>
<gene>
    <name evidence="1" type="ORF">LCGC14_1728390</name>
</gene>
<name>A0A0F9HA63_9ZZZZ</name>
<protein>
    <submittedName>
        <fullName evidence="1">Uncharacterized protein</fullName>
    </submittedName>
</protein>
<comment type="caution">
    <text evidence="1">The sequence shown here is derived from an EMBL/GenBank/DDBJ whole genome shotgun (WGS) entry which is preliminary data.</text>
</comment>
<proteinExistence type="predicted"/>
<evidence type="ECO:0000313" key="1">
    <source>
        <dbReference type="EMBL" id="KKM07994.1"/>
    </source>
</evidence>
<accession>A0A0F9HA63</accession>
<dbReference type="EMBL" id="LAZR01015652">
    <property type="protein sequence ID" value="KKM07994.1"/>
    <property type="molecule type" value="Genomic_DNA"/>
</dbReference>
<dbReference type="AlphaFoldDB" id="A0A0F9HA63"/>
<sequence length="225" mass="24372">QIDQPTKAQGTATLQAQQSMDNAVAAVYREWLGQLVGTNDGETYGQLWGLKDFLSVTQEGDSMTVSGSYSVGNFTSALLREDVGKMIAKLPQDGSPNLCITSADGYEAIYKAIEAHGGTTPLHTEQDKFGFSNLIYRNTIFFATDKVNSWAPVGSPEDVGTDFMFYNLGPNGVKLCVPDSLPVVEALGPGRTVGYTAFVWDVILNCQMLYVGHHSAGRLQTFCHT</sequence>